<gene>
    <name evidence="3" type="ORF">KP79_PYT20518</name>
</gene>
<dbReference type="AlphaFoldDB" id="A0A210QY40"/>
<dbReference type="OrthoDB" id="527209at2759"/>
<feature type="compositionally biased region" description="Polar residues" evidence="1">
    <location>
        <begin position="1"/>
        <end position="10"/>
    </location>
</feature>
<feature type="compositionally biased region" description="Basic and acidic residues" evidence="1">
    <location>
        <begin position="248"/>
        <end position="258"/>
    </location>
</feature>
<dbReference type="Proteomes" id="UP000242188">
    <property type="component" value="Unassembled WGS sequence"/>
</dbReference>
<feature type="domain" description="FAM194 C-terminal" evidence="2">
    <location>
        <begin position="495"/>
        <end position="693"/>
    </location>
</feature>
<sequence length="734" mass="82335">MSSKNLSDSTPLPPITSRVSTDPEADLISNHDSDSETDIQLQRPDSSASEASTTSAASSAVLDQSGQGKVRPSVVRGFRRESDVTDLAMSLDSPGSGKRGVSSSSKNGKSKNLTARETTRRKTYDGREILFITQDVQTDWDWVQEAERTGKGKQIIANESTLSARGKRGSKEDLRRSSDEEGRRVMMCTTGKADGPEGQKKGKDGVSDGKKDDKAGGRSSYPFPDNDEFGIPMLELSSDTDSSSDEDAYNKKTTDDRNFMPSVGPPQILQYIRESEKQEVDMDDPGALEQVSEEDEDYPVDEHGRSLGMLGGHCEFCEKDIKLFPTLEQQQNQPPEELYCCNQYREFVEFATSQTAIMEEEHKSKTKMISVKSHPRHGDKQARLAARERAERRIREREMQRRQQEVSGMQQQAFMAGKSKGMGNPHGQQMYSHKDSVARQMKTINYMLSSQRCLEEGWTIRAPSPLLPEEHEDIFVPEPLNPAMIASGNLYDRPLIEKFYEDGQKFLTMFPDGTGNVFYPSGNLAISISSVTLGQYTYVVQEDSDLPVILSVFEPNGYATCYHPNNVIRLCMEPFGGIELDAFGNRRRRWSWKDQETHVHAPPFQPIHFGLNKYTGVRVMSQDRIALTLSAKQRSCRFNVGAKLKLINPESVPSKELDDTLIFLDDKKNRVETLLDRVSTLLKFPKSPKLEKILPPLSLTSRVTKTEKMKKERAQQIAALEAKKTKQPGVVTVN</sequence>
<dbReference type="InterPro" id="IPR029281">
    <property type="entry name" value="FAM194_C"/>
</dbReference>
<comment type="caution">
    <text evidence="3">The sequence shown here is derived from an EMBL/GenBank/DDBJ whole genome shotgun (WGS) entry which is preliminary data.</text>
</comment>
<feature type="compositionally biased region" description="Basic and acidic residues" evidence="1">
    <location>
        <begin position="194"/>
        <end position="216"/>
    </location>
</feature>
<dbReference type="PANTHER" id="PTHR23093:SF18">
    <property type="entry name" value="GLUTAMATE RICH 6"/>
    <property type="match status" value="1"/>
</dbReference>
<name>A0A210QY40_MIZYE</name>
<feature type="region of interest" description="Disordered" evidence="1">
    <location>
        <begin position="147"/>
        <end position="264"/>
    </location>
</feature>
<reference evidence="3 4" key="1">
    <citation type="journal article" date="2017" name="Nat. Ecol. Evol.">
        <title>Scallop genome provides insights into evolution of bilaterian karyotype and development.</title>
        <authorList>
            <person name="Wang S."/>
            <person name="Zhang J."/>
            <person name="Jiao W."/>
            <person name="Li J."/>
            <person name="Xun X."/>
            <person name="Sun Y."/>
            <person name="Guo X."/>
            <person name="Huan P."/>
            <person name="Dong B."/>
            <person name="Zhang L."/>
            <person name="Hu X."/>
            <person name="Sun X."/>
            <person name="Wang J."/>
            <person name="Zhao C."/>
            <person name="Wang Y."/>
            <person name="Wang D."/>
            <person name="Huang X."/>
            <person name="Wang R."/>
            <person name="Lv J."/>
            <person name="Li Y."/>
            <person name="Zhang Z."/>
            <person name="Liu B."/>
            <person name="Lu W."/>
            <person name="Hui Y."/>
            <person name="Liang J."/>
            <person name="Zhou Z."/>
            <person name="Hou R."/>
            <person name="Li X."/>
            <person name="Liu Y."/>
            <person name="Li H."/>
            <person name="Ning X."/>
            <person name="Lin Y."/>
            <person name="Zhao L."/>
            <person name="Xing Q."/>
            <person name="Dou J."/>
            <person name="Li Y."/>
            <person name="Mao J."/>
            <person name="Guo H."/>
            <person name="Dou H."/>
            <person name="Li T."/>
            <person name="Mu C."/>
            <person name="Jiang W."/>
            <person name="Fu Q."/>
            <person name="Fu X."/>
            <person name="Miao Y."/>
            <person name="Liu J."/>
            <person name="Yu Q."/>
            <person name="Li R."/>
            <person name="Liao H."/>
            <person name="Li X."/>
            <person name="Kong Y."/>
            <person name="Jiang Z."/>
            <person name="Chourrout D."/>
            <person name="Li R."/>
            <person name="Bao Z."/>
        </authorList>
    </citation>
    <scope>NUCLEOTIDE SEQUENCE [LARGE SCALE GENOMIC DNA]</scope>
    <source>
        <strain evidence="3 4">PY_sf001</strain>
    </source>
</reference>
<evidence type="ECO:0000313" key="4">
    <source>
        <dbReference type="Proteomes" id="UP000242188"/>
    </source>
</evidence>
<evidence type="ECO:0000313" key="3">
    <source>
        <dbReference type="EMBL" id="OWF53678.1"/>
    </source>
</evidence>
<evidence type="ECO:0000259" key="2">
    <source>
        <dbReference type="Pfam" id="PF14977"/>
    </source>
</evidence>
<organism evidence="3 4">
    <name type="scientific">Mizuhopecten yessoensis</name>
    <name type="common">Japanese scallop</name>
    <name type="synonym">Patinopecten yessoensis</name>
    <dbReference type="NCBI Taxonomy" id="6573"/>
    <lineage>
        <taxon>Eukaryota</taxon>
        <taxon>Metazoa</taxon>
        <taxon>Spiralia</taxon>
        <taxon>Lophotrochozoa</taxon>
        <taxon>Mollusca</taxon>
        <taxon>Bivalvia</taxon>
        <taxon>Autobranchia</taxon>
        <taxon>Pteriomorphia</taxon>
        <taxon>Pectinida</taxon>
        <taxon>Pectinoidea</taxon>
        <taxon>Pectinidae</taxon>
        <taxon>Mizuhopecten</taxon>
    </lineage>
</organism>
<feature type="compositionally biased region" description="Low complexity" evidence="1">
    <location>
        <begin position="46"/>
        <end position="60"/>
    </location>
</feature>
<dbReference type="PANTHER" id="PTHR23093">
    <property type="entry name" value="SIMILAR TO CHROMOSOME 3 OPEN READING FRAME 20"/>
    <property type="match status" value="1"/>
</dbReference>
<feature type="compositionally biased region" description="Basic and acidic residues" evidence="1">
    <location>
        <begin position="169"/>
        <end position="184"/>
    </location>
</feature>
<feature type="compositionally biased region" description="Low complexity" evidence="1">
    <location>
        <begin position="93"/>
        <end position="111"/>
    </location>
</feature>
<proteinExistence type="predicted"/>
<evidence type="ECO:0000256" key="1">
    <source>
        <dbReference type="SAM" id="MobiDB-lite"/>
    </source>
</evidence>
<accession>A0A210QY40</accession>
<keyword evidence="4" id="KW-1185">Reference proteome</keyword>
<dbReference type="EMBL" id="NEDP02001253">
    <property type="protein sequence ID" value="OWF53678.1"/>
    <property type="molecule type" value="Genomic_DNA"/>
</dbReference>
<protein>
    <recommendedName>
        <fullName evidence="2">FAM194 C-terminal domain-containing protein</fullName>
    </recommendedName>
</protein>
<feature type="region of interest" description="Disordered" evidence="1">
    <location>
        <begin position="1"/>
        <end position="125"/>
    </location>
</feature>
<dbReference type="Pfam" id="PF14977">
    <property type="entry name" value="FAM194"/>
    <property type="match status" value="1"/>
</dbReference>